<evidence type="ECO:0000256" key="1">
    <source>
        <dbReference type="ARBA" id="ARBA00022801"/>
    </source>
</evidence>
<dbReference type="InterPro" id="IPR050300">
    <property type="entry name" value="GDXG_lipolytic_enzyme"/>
</dbReference>
<dbReference type="SUPFAM" id="SSF53474">
    <property type="entry name" value="alpha/beta-Hydrolases"/>
    <property type="match status" value="1"/>
</dbReference>
<evidence type="ECO:0000313" key="4">
    <source>
        <dbReference type="Proteomes" id="UP000807353"/>
    </source>
</evidence>
<dbReference type="GO" id="GO:0016787">
    <property type="term" value="F:hydrolase activity"/>
    <property type="evidence" value="ECO:0007669"/>
    <property type="project" value="UniProtKB-KW"/>
</dbReference>
<dbReference type="PANTHER" id="PTHR48081">
    <property type="entry name" value="AB HYDROLASE SUPERFAMILY PROTEIN C4A8.06C"/>
    <property type="match status" value="1"/>
</dbReference>
<comment type="caution">
    <text evidence="3">The sequence shown here is derived from an EMBL/GenBank/DDBJ whole genome shotgun (WGS) entry which is preliminary data.</text>
</comment>
<dbReference type="Proteomes" id="UP000807353">
    <property type="component" value="Unassembled WGS sequence"/>
</dbReference>
<name>A0A9P5Y2M1_9AGAR</name>
<dbReference type="AlphaFoldDB" id="A0A9P5Y2M1"/>
<dbReference type="EMBL" id="MU150288">
    <property type="protein sequence ID" value="KAF9461142.1"/>
    <property type="molecule type" value="Genomic_DNA"/>
</dbReference>
<evidence type="ECO:0000259" key="2">
    <source>
        <dbReference type="Pfam" id="PF20434"/>
    </source>
</evidence>
<keyword evidence="1 3" id="KW-0378">Hydrolase</keyword>
<organism evidence="3 4">
    <name type="scientific">Collybia nuda</name>
    <dbReference type="NCBI Taxonomy" id="64659"/>
    <lineage>
        <taxon>Eukaryota</taxon>
        <taxon>Fungi</taxon>
        <taxon>Dikarya</taxon>
        <taxon>Basidiomycota</taxon>
        <taxon>Agaricomycotina</taxon>
        <taxon>Agaricomycetes</taxon>
        <taxon>Agaricomycetidae</taxon>
        <taxon>Agaricales</taxon>
        <taxon>Tricholomatineae</taxon>
        <taxon>Clitocybaceae</taxon>
        <taxon>Collybia</taxon>
    </lineage>
</organism>
<reference evidence="3" key="1">
    <citation type="submission" date="2020-11" db="EMBL/GenBank/DDBJ databases">
        <authorList>
            <consortium name="DOE Joint Genome Institute"/>
            <person name="Ahrendt S."/>
            <person name="Riley R."/>
            <person name="Andreopoulos W."/>
            <person name="Labutti K."/>
            <person name="Pangilinan J."/>
            <person name="Ruiz-Duenas F.J."/>
            <person name="Barrasa J.M."/>
            <person name="Sanchez-Garcia M."/>
            <person name="Camarero S."/>
            <person name="Miyauchi S."/>
            <person name="Serrano A."/>
            <person name="Linde D."/>
            <person name="Babiker R."/>
            <person name="Drula E."/>
            <person name="Ayuso-Fernandez I."/>
            <person name="Pacheco R."/>
            <person name="Padilla G."/>
            <person name="Ferreira P."/>
            <person name="Barriuso J."/>
            <person name="Kellner H."/>
            <person name="Castanera R."/>
            <person name="Alfaro M."/>
            <person name="Ramirez L."/>
            <person name="Pisabarro A.G."/>
            <person name="Kuo A."/>
            <person name="Tritt A."/>
            <person name="Lipzen A."/>
            <person name="He G."/>
            <person name="Yan M."/>
            <person name="Ng V."/>
            <person name="Cullen D."/>
            <person name="Martin F."/>
            <person name="Rosso M.-N."/>
            <person name="Henrissat B."/>
            <person name="Hibbett D."/>
            <person name="Martinez A.T."/>
            <person name="Grigoriev I.V."/>
        </authorList>
    </citation>
    <scope>NUCLEOTIDE SEQUENCE</scope>
    <source>
        <strain evidence="3">CBS 247.69</strain>
    </source>
</reference>
<dbReference type="OrthoDB" id="433474at2759"/>
<feature type="domain" description="BD-FAE-like" evidence="2">
    <location>
        <begin position="41"/>
        <end position="148"/>
    </location>
</feature>
<sequence>MFRIKDIIDPSYPLLEANRTTIESIPRETFTYGPTERHKLDVYHSTLPNLPTKPPILVFFYGGGFTSGERSSQPSDLVHNNLGAFFASKGIITVIPDYRLVPSIVFPEGSEDIRDAMTWVVKNLSEGIPNRVSILAHSAGGIHVAGMLFTPSLFPSTVASSVRGVALLGVPYELSNYKRPRIHAASLQYYGNLQNIAANQPLGLLRRADKAHIASLPHIRNMRAESEPRVISGGVKTLTRLVGEKGGTIEECVLEGHDHLSPILSLSCGSGEEWGDGIVEWINSTGG</sequence>
<accession>A0A9P5Y2M1</accession>
<dbReference type="Gene3D" id="3.40.50.1820">
    <property type="entry name" value="alpha/beta hydrolase"/>
    <property type="match status" value="1"/>
</dbReference>
<dbReference type="Pfam" id="PF20434">
    <property type="entry name" value="BD-FAE"/>
    <property type="match status" value="1"/>
</dbReference>
<dbReference type="PANTHER" id="PTHR48081:SF33">
    <property type="entry name" value="KYNURENINE FORMAMIDASE"/>
    <property type="match status" value="1"/>
</dbReference>
<dbReference type="InterPro" id="IPR029058">
    <property type="entry name" value="AB_hydrolase_fold"/>
</dbReference>
<protein>
    <submittedName>
        <fullName evidence="3">Alpha/Beta hydrolase protein</fullName>
    </submittedName>
</protein>
<proteinExistence type="predicted"/>
<gene>
    <name evidence="3" type="ORF">BDZ94DRAFT_853816</name>
</gene>
<evidence type="ECO:0000313" key="3">
    <source>
        <dbReference type="EMBL" id="KAF9461142.1"/>
    </source>
</evidence>
<keyword evidence="4" id="KW-1185">Reference proteome</keyword>
<dbReference type="InterPro" id="IPR049492">
    <property type="entry name" value="BD-FAE-like_dom"/>
</dbReference>